<evidence type="ECO:0000256" key="16">
    <source>
        <dbReference type="SAM" id="Phobius"/>
    </source>
</evidence>
<keyword evidence="9" id="KW-0769">Symport</keyword>
<dbReference type="PIRSF" id="PIRSF026166">
    <property type="entry name" value="UCP026166"/>
    <property type="match status" value="1"/>
</dbReference>
<feature type="chain" id="PRO_5035803944" description="Sodium/bile acid cotransporter" evidence="17">
    <location>
        <begin position="24"/>
        <end position="389"/>
    </location>
</feature>
<evidence type="ECO:0000256" key="9">
    <source>
        <dbReference type="ARBA" id="ARBA00022847"/>
    </source>
</evidence>
<keyword evidence="5" id="KW-0813">Transport</keyword>
<evidence type="ECO:0000313" key="19">
    <source>
        <dbReference type="Proteomes" id="UP000749559"/>
    </source>
</evidence>
<evidence type="ECO:0000256" key="11">
    <source>
        <dbReference type="ARBA" id="ARBA00023034"/>
    </source>
</evidence>
<proteinExistence type="inferred from homology"/>
<dbReference type="PANTHER" id="PTHR18640:SF5">
    <property type="entry name" value="SODIUM_BILE ACID COTRANSPORTER 7"/>
    <property type="match status" value="1"/>
</dbReference>
<organism evidence="18 19">
    <name type="scientific">Owenia fusiformis</name>
    <name type="common">Polychaete worm</name>
    <dbReference type="NCBI Taxonomy" id="6347"/>
    <lineage>
        <taxon>Eukaryota</taxon>
        <taxon>Metazoa</taxon>
        <taxon>Spiralia</taxon>
        <taxon>Lophotrochozoa</taxon>
        <taxon>Annelida</taxon>
        <taxon>Polychaeta</taxon>
        <taxon>Sedentaria</taxon>
        <taxon>Canalipalpata</taxon>
        <taxon>Sabellida</taxon>
        <taxon>Oweniida</taxon>
        <taxon>Oweniidae</taxon>
        <taxon>Owenia</taxon>
    </lineage>
</organism>
<name>A0A8S4N554_OWEFU</name>
<keyword evidence="17" id="KW-0732">Signal</keyword>
<dbReference type="EMBL" id="CAIIXF020000002">
    <property type="protein sequence ID" value="CAH1776411.1"/>
    <property type="molecule type" value="Genomic_DNA"/>
</dbReference>
<dbReference type="AlphaFoldDB" id="A0A8S4N554"/>
<evidence type="ECO:0000256" key="1">
    <source>
        <dbReference type="ARBA" id="ARBA00004394"/>
    </source>
</evidence>
<evidence type="ECO:0000256" key="5">
    <source>
        <dbReference type="ARBA" id="ARBA00022448"/>
    </source>
</evidence>
<dbReference type="FunFam" id="1.20.1530.20:FF:000008">
    <property type="entry name" value="Sodium/bile acid cotransporter"/>
    <property type="match status" value="1"/>
</dbReference>
<dbReference type="Gene3D" id="1.20.1530.20">
    <property type="match status" value="1"/>
</dbReference>
<accession>A0A8S4N554</accession>
<evidence type="ECO:0000256" key="2">
    <source>
        <dbReference type="ARBA" id="ARBA00004477"/>
    </source>
</evidence>
<gene>
    <name evidence="18" type="ORF">OFUS_LOCUS3589</name>
</gene>
<evidence type="ECO:0000256" key="10">
    <source>
        <dbReference type="ARBA" id="ARBA00022989"/>
    </source>
</evidence>
<keyword evidence="12" id="KW-0915">Sodium</keyword>
<reference evidence="18" key="1">
    <citation type="submission" date="2022-03" db="EMBL/GenBank/DDBJ databases">
        <authorList>
            <person name="Martin C."/>
        </authorList>
    </citation>
    <scope>NUCLEOTIDE SEQUENCE</scope>
</reference>
<evidence type="ECO:0000256" key="8">
    <source>
        <dbReference type="ARBA" id="ARBA00022824"/>
    </source>
</evidence>
<keyword evidence="19" id="KW-1185">Reference proteome</keyword>
<comment type="subcellular location">
    <subcellularLocation>
        <location evidence="3">Cell membrane</location>
        <topology evidence="3">Multi-pass membrane protein</topology>
    </subcellularLocation>
    <subcellularLocation>
        <location evidence="2">Endoplasmic reticulum membrane</location>
        <topology evidence="2">Multi-pass membrane protein</topology>
    </subcellularLocation>
    <subcellularLocation>
        <location evidence="1">Golgi apparatus membrane</location>
    </subcellularLocation>
</comment>
<feature type="transmembrane region" description="Helical" evidence="16">
    <location>
        <begin position="164"/>
        <end position="187"/>
    </location>
</feature>
<dbReference type="GO" id="GO:0000139">
    <property type="term" value="C:Golgi membrane"/>
    <property type="evidence" value="ECO:0007669"/>
    <property type="project" value="UniProtKB-SubCell"/>
</dbReference>
<feature type="transmembrane region" description="Helical" evidence="16">
    <location>
        <begin position="199"/>
        <end position="218"/>
    </location>
</feature>
<dbReference type="GO" id="GO:0005886">
    <property type="term" value="C:plasma membrane"/>
    <property type="evidence" value="ECO:0007669"/>
    <property type="project" value="UniProtKB-SubCell"/>
</dbReference>
<keyword evidence="8" id="KW-0256">Endoplasmic reticulum</keyword>
<evidence type="ECO:0000256" key="14">
    <source>
        <dbReference type="ARBA" id="ARBA00023136"/>
    </source>
</evidence>
<keyword evidence="6" id="KW-1003">Cell membrane</keyword>
<dbReference type="Pfam" id="PF13593">
    <property type="entry name" value="SBF_like"/>
    <property type="match status" value="1"/>
</dbReference>
<feature type="transmembrane region" description="Helical" evidence="16">
    <location>
        <begin position="297"/>
        <end position="322"/>
    </location>
</feature>
<feature type="transmembrane region" description="Helical" evidence="16">
    <location>
        <begin position="238"/>
        <end position="257"/>
    </location>
</feature>
<evidence type="ECO:0000256" key="12">
    <source>
        <dbReference type="ARBA" id="ARBA00023053"/>
    </source>
</evidence>
<dbReference type="OrthoDB" id="188035at2759"/>
<feature type="transmembrane region" description="Helical" evidence="16">
    <location>
        <begin position="103"/>
        <end position="124"/>
    </location>
</feature>
<protein>
    <recommendedName>
        <fullName evidence="20">Sodium/bile acid cotransporter</fullName>
    </recommendedName>
</protein>
<keyword evidence="14 16" id="KW-0472">Membrane</keyword>
<evidence type="ECO:0008006" key="20">
    <source>
        <dbReference type="Google" id="ProtNLM"/>
    </source>
</evidence>
<dbReference type="GO" id="GO:0005789">
    <property type="term" value="C:endoplasmic reticulum membrane"/>
    <property type="evidence" value="ECO:0007669"/>
    <property type="project" value="UniProtKB-SubCell"/>
</dbReference>
<dbReference type="GO" id="GO:0006814">
    <property type="term" value="P:sodium ion transport"/>
    <property type="evidence" value="ECO:0007669"/>
    <property type="project" value="UniProtKB-KW"/>
</dbReference>
<feature type="transmembrane region" description="Helical" evidence="16">
    <location>
        <begin position="269"/>
        <end position="291"/>
    </location>
</feature>
<keyword evidence="13" id="KW-0406">Ion transport</keyword>
<dbReference type="GO" id="GO:0015293">
    <property type="term" value="F:symporter activity"/>
    <property type="evidence" value="ECO:0007669"/>
    <property type="project" value="UniProtKB-KW"/>
</dbReference>
<feature type="transmembrane region" description="Helical" evidence="16">
    <location>
        <begin position="70"/>
        <end position="91"/>
    </location>
</feature>
<keyword evidence="7 16" id="KW-0812">Transmembrane</keyword>
<evidence type="ECO:0000313" key="18">
    <source>
        <dbReference type="EMBL" id="CAH1776411.1"/>
    </source>
</evidence>
<dbReference type="InterPro" id="IPR016833">
    <property type="entry name" value="Put_Na-Bile_cotransptr"/>
</dbReference>
<keyword evidence="10 16" id="KW-1133">Transmembrane helix</keyword>
<evidence type="ECO:0000256" key="6">
    <source>
        <dbReference type="ARBA" id="ARBA00022475"/>
    </source>
</evidence>
<sequence length="389" mass="42479">MTILAKIKRNWFLIGIVLVITLAKLDPDIGIKGGPLRPEITVKFIAVSVIFFNSGLSLKTEELASALLQVRLHCFVQGFTLMLVPCLVQLLVNILEYSSISPWLLKGLLVVGCMPPPVSSAVILTKAVGGNEAAAIFNSAFGSFLGIVITPVLLLLFLGSSSSVPFMSIFGQLSMTVVVPLVIGQIVRGFAKERITRANIPFGSISSAILLVIIYTTFCDTFSNKDAAIDTFSLLSTVLIVFMVQVVLLSLTFYVSSRPWMSFQPADTVAIMFCATHKSLTLGIPMLKIVFMGHAHLSLISVPLLIYHPTQILLGGCLVPVVKNWMLNAQKQSMTLDDDENMIILSSQTDQQDSISQYEDEQLTLGKLDEQATFWASNSQVHRITHSAK</sequence>
<keyword evidence="15" id="KW-0739">Sodium transport</keyword>
<evidence type="ECO:0000256" key="7">
    <source>
        <dbReference type="ARBA" id="ARBA00022692"/>
    </source>
</evidence>
<comment type="similarity">
    <text evidence="4">Belongs to the bile acid:sodium symporter (BASS) (TC 2.A.28) family.</text>
</comment>
<evidence type="ECO:0000256" key="4">
    <source>
        <dbReference type="ARBA" id="ARBA00006528"/>
    </source>
</evidence>
<dbReference type="PANTHER" id="PTHR18640">
    <property type="entry name" value="SOLUTE CARRIER FAMILY 10 MEMBER 7"/>
    <property type="match status" value="1"/>
</dbReference>
<feature type="transmembrane region" description="Helical" evidence="16">
    <location>
        <begin position="41"/>
        <end position="58"/>
    </location>
</feature>
<dbReference type="Proteomes" id="UP000749559">
    <property type="component" value="Unassembled WGS sequence"/>
</dbReference>
<comment type="caution">
    <text evidence="18">The sequence shown here is derived from an EMBL/GenBank/DDBJ whole genome shotgun (WGS) entry which is preliminary data.</text>
</comment>
<feature type="transmembrane region" description="Helical" evidence="16">
    <location>
        <begin position="136"/>
        <end position="158"/>
    </location>
</feature>
<dbReference type="InterPro" id="IPR038770">
    <property type="entry name" value="Na+/solute_symporter_sf"/>
</dbReference>
<feature type="signal peptide" evidence="17">
    <location>
        <begin position="1"/>
        <end position="23"/>
    </location>
</feature>
<evidence type="ECO:0000256" key="15">
    <source>
        <dbReference type="ARBA" id="ARBA00023201"/>
    </source>
</evidence>
<evidence type="ECO:0000256" key="17">
    <source>
        <dbReference type="SAM" id="SignalP"/>
    </source>
</evidence>
<keyword evidence="11" id="KW-0333">Golgi apparatus</keyword>
<evidence type="ECO:0000256" key="13">
    <source>
        <dbReference type="ARBA" id="ARBA00023065"/>
    </source>
</evidence>
<evidence type="ECO:0000256" key="3">
    <source>
        <dbReference type="ARBA" id="ARBA00004651"/>
    </source>
</evidence>